<dbReference type="Proteomes" id="UP000198734">
    <property type="component" value="Unassembled WGS sequence"/>
</dbReference>
<organism evidence="1 2">
    <name type="scientific">Psychrobacillus psychrotolerans</name>
    <dbReference type="NCBI Taxonomy" id="126156"/>
    <lineage>
        <taxon>Bacteria</taxon>
        <taxon>Bacillati</taxon>
        <taxon>Bacillota</taxon>
        <taxon>Bacilli</taxon>
        <taxon>Bacillales</taxon>
        <taxon>Bacillaceae</taxon>
        <taxon>Psychrobacillus</taxon>
    </lineage>
</organism>
<evidence type="ECO:0000313" key="1">
    <source>
        <dbReference type="EMBL" id="SFQ13733.1"/>
    </source>
</evidence>
<gene>
    <name evidence="1" type="ORF">SAMN05421670_1064</name>
</gene>
<name>A0A1I5W239_9BACI</name>
<proteinExistence type="predicted"/>
<protein>
    <submittedName>
        <fullName evidence="1">Uncharacterized protein</fullName>
    </submittedName>
</protein>
<accession>A0A1I5W239</accession>
<dbReference type="EMBL" id="FOXU01000001">
    <property type="protein sequence ID" value="SFQ13733.1"/>
    <property type="molecule type" value="Genomic_DNA"/>
</dbReference>
<sequence length="47" mass="5591">MILIYNELNNLIDDYYKCPFAHIKEQILIDINLLTDALLIVDSDFQY</sequence>
<reference evidence="2" key="1">
    <citation type="submission" date="2016-10" db="EMBL/GenBank/DDBJ databases">
        <authorList>
            <person name="Varghese N."/>
            <person name="Submissions S."/>
        </authorList>
    </citation>
    <scope>NUCLEOTIDE SEQUENCE [LARGE SCALE GENOMIC DNA]</scope>
    <source>
        <strain evidence="2">DSM 11706</strain>
    </source>
</reference>
<dbReference type="AlphaFoldDB" id="A0A1I5W239"/>
<evidence type="ECO:0000313" key="2">
    <source>
        <dbReference type="Proteomes" id="UP000198734"/>
    </source>
</evidence>
<keyword evidence="2" id="KW-1185">Reference proteome</keyword>